<comment type="caution">
    <text evidence="2">The sequence shown here is derived from an EMBL/GenBank/DDBJ whole genome shotgun (WGS) entry which is preliminary data.</text>
</comment>
<dbReference type="PANTHER" id="PTHR35010">
    <property type="entry name" value="BLL4672 PROTEIN-RELATED"/>
    <property type="match status" value="1"/>
</dbReference>
<feature type="domain" description="HTH cro/C1-type" evidence="1">
    <location>
        <begin position="10"/>
        <end position="81"/>
    </location>
</feature>
<keyword evidence="3" id="KW-1185">Reference proteome</keyword>
<reference evidence="2 3" key="1">
    <citation type="submission" date="2022-06" db="EMBL/GenBank/DDBJ databases">
        <title>Whole-genome of Asaia lannensis strain LMG 27011T.</title>
        <authorList>
            <person name="Sombolestani A."/>
        </authorList>
    </citation>
    <scope>NUCLEOTIDE SEQUENCE [LARGE SCALE GENOMIC DNA]</scope>
    <source>
        <strain evidence="2 3">NBRC 102526</strain>
    </source>
</reference>
<dbReference type="Gene3D" id="3.30.450.180">
    <property type="match status" value="1"/>
</dbReference>
<evidence type="ECO:0000259" key="1">
    <source>
        <dbReference type="SMART" id="SM00530"/>
    </source>
</evidence>
<name>A0ABT1CJD5_9PROT</name>
<dbReference type="Pfam" id="PF13560">
    <property type="entry name" value="HTH_31"/>
    <property type="match status" value="1"/>
</dbReference>
<proteinExistence type="predicted"/>
<accession>A0ABT1CJD5</accession>
<dbReference type="InterPro" id="IPR010982">
    <property type="entry name" value="Lambda_DNA-bd_dom_sf"/>
</dbReference>
<dbReference type="SUPFAM" id="SSF47413">
    <property type="entry name" value="lambda repressor-like DNA-binding domains"/>
    <property type="match status" value="1"/>
</dbReference>
<dbReference type="EMBL" id="JAMXQU010000012">
    <property type="protein sequence ID" value="MCO6160952.1"/>
    <property type="molecule type" value="Genomic_DNA"/>
</dbReference>
<dbReference type="CDD" id="cd00093">
    <property type="entry name" value="HTH_XRE"/>
    <property type="match status" value="1"/>
</dbReference>
<dbReference type="InterPro" id="IPR001387">
    <property type="entry name" value="Cro/C1-type_HTH"/>
</dbReference>
<dbReference type="SMART" id="SM00530">
    <property type="entry name" value="HTH_XRE"/>
    <property type="match status" value="1"/>
</dbReference>
<evidence type="ECO:0000313" key="2">
    <source>
        <dbReference type="EMBL" id="MCO6160952.1"/>
    </source>
</evidence>
<dbReference type="InterPro" id="IPR041413">
    <property type="entry name" value="MLTR_LBD"/>
</dbReference>
<dbReference type="Gene3D" id="1.10.260.40">
    <property type="entry name" value="lambda repressor-like DNA-binding domains"/>
    <property type="match status" value="1"/>
</dbReference>
<sequence length="274" mass="30317">MTYPQTLGAFLRDRRSRLNPTAFGFSVGRRRTPGLRREEVAQCAHISPTWYTWLEQGRGGAPSPDVLDRLAKGMLLTDPEREHLFMLALGRPPEIQYRSQDGISPRLQNVLDALLFSPAIVKTALWDVIAWNRAAAAVLTDYSKLAPADRNILKIVFCTPHIREMQLDWDSLARSVAAAFRADAVRAGASGEIDTLVAELCADSSEFAALWRENDVQIHGEGTKRLLHPTLGVIALEYSGFIVEGRPDLGLVIYNPATPDDLKHVEELVSAYAG</sequence>
<dbReference type="RefSeq" id="WP_252849948.1">
    <property type="nucleotide sequence ID" value="NZ_BAPW01000047.1"/>
</dbReference>
<dbReference type="Proteomes" id="UP001523401">
    <property type="component" value="Unassembled WGS sequence"/>
</dbReference>
<dbReference type="Pfam" id="PF17765">
    <property type="entry name" value="MLTR_LBD"/>
    <property type="match status" value="1"/>
</dbReference>
<organism evidence="2 3">
    <name type="scientific">Asaia lannensis NBRC 102526</name>
    <dbReference type="NCBI Taxonomy" id="1307926"/>
    <lineage>
        <taxon>Bacteria</taxon>
        <taxon>Pseudomonadati</taxon>
        <taxon>Pseudomonadota</taxon>
        <taxon>Alphaproteobacteria</taxon>
        <taxon>Acetobacterales</taxon>
        <taxon>Acetobacteraceae</taxon>
        <taxon>Asaia</taxon>
    </lineage>
</organism>
<protein>
    <submittedName>
        <fullName evidence="2">Helix-turn-helix transcriptional regulator</fullName>
    </submittedName>
</protein>
<evidence type="ECO:0000313" key="3">
    <source>
        <dbReference type="Proteomes" id="UP001523401"/>
    </source>
</evidence>
<dbReference type="PANTHER" id="PTHR35010:SF2">
    <property type="entry name" value="BLL4672 PROTEIN"/>
    <property type="match status" value="1"/>
</dbReference>
<gene>
    <name evidence="2" type="ORF">NF685_13005</name>
</gene>